<dbReference type="EMBL" id="ASPP01009421">
    <property type="protein sequence ID" value="ETO24132.1"/>
    <property type="molecule type" value="Genomic_DNA"/>
</dbReference>
<evidence type="ECO:0000256" key="1">
    <source>
        <dbReference type="SAM" id="Phobius"/>
    </source>
</evidence>
<name>X6NFL1_RETFI</name>
<keyword evidence="3" id="KW-1185">Reference proteome</keyword>
<protein>
    <submittedName>
        <fullName evidence="2">Uncharacterized protein</fullName>
    </submittedName>
</protein>
<proteinExistence type="predicted"/>
<keyword evidence="1" id="KW-0812">Transmembrane</keyword>
<reference evidence="2 3" key="1">
    <citation type="journal article" date="2013" name="Curr. Biol.">
        <title>The Genome of the Foraminiferan Reticulomyxa filosa.</title>
        <authorList>
            <person name="Glockner G."/>
            <person name="Hulsmann N."/>
            <person name="Schleicher M."/>
            <person name="Noegel A.A."/>
            <person name="Eichinger L."/>
            <person name="Gallinger C."/>
            <person name="Pawlowski J."/>
            <person name="Sierra R."/>
            <person name="Euteneuer U."/>
            <person name="Pillet L."/>
            <person name="Moustafa A."/>
            <person name="Platzer M."/>
            <person name="Groth M."/>
            <person name="Szafranski K."/>
            <person name="Schliwa M."/>
        </authorList>
    </citation>
    <scope>NUCLEOTIDE SEQUENCE [LARGE SCALE GENOMIC DNA]</scope>
</reference>
<feature type="transmembrane region" description="Helical" evidence="1">
    <location>
        <begin position="75"/>
        <end position="95"/>
    </location>
</feature>
<evidence type="ECO:0000313" key="2">
    <source>
        <dbReference type="EMBL" id="ETO24132.1"/>
    </source>
</evidence>
<comment type="caution">
    <text evidence="2">The sequence shown here is derived from an EMBL/GenBank/DDBJ whole genome shotgun (WGS) entry which is preliminary data.</text>
</comment>
<dbReference type="AlphaFoldDB" id="X6NFL1"/>
<organism evidence="2 3">
    <name type="scientific">Reticulomyxa filosa</name>
    <dbReference type="NCBI Taxonomy" id="46433"/>
    <lineage>
        <taxon>Eukaryota</taxon>
        <taxon>Sar</taxon>
        <taxon>Rhizaria</taxon>
        <taxon>Retaria</taxon>
        <taxon>Foraminifera</taxon>
        <taxon>Monothalamids</taxon>
        <taxon>Reticulomyxidae</taxon>
        <taxon>Reticulomyxa</taxon>
    </lineage>
</organism>
<keyword evidence="1" id="KW-0472">Membrane</keyword>
<dbReference type="Proteomes" id="UP000023152">
    <property type="component" value="Unassembled WGS sequence"/>
</dbReference>
<gene>
    <name evidence="2" type="ORF">RFI_13028</name>
</gene>
<evidence type="ECO:0000313" key="3">
    <source>
        <dbReference type="Proteomes" id="UP000023152"/>
    </source>
</evidence>
<accession>X6NFL1</accession>
<sequence length="116" mass="13460">MGTGLFIVHLLHYRFVSIIFLHLQTIPFANEGGGGGREGGVFNKILAYFFFDLKKTKQQDQYLLLPDATANAKKILIWLAISAVFFILLFSYVYWKFKRIQLRRQLVAVNDDENEE</sequence>
<keyword evidence="1" id="KW-1133">Transmembrane helix</keyword>